<protein>
    <recommendedName>
        <fullName evidence="2">UPF0145 protein H7C19_00830</fullName>
    </recommendedName>
</protein>
<evidence type="ECO:0000313" key="4">
    <source>
        <dbReference type="Proteomes" id="UP000547209"/>
    </source>
</evidence>
<dbReference type="SUPFAM" id="SSF117782">
    <property type="entry name" value="YbjQ-like"/>
    <property type="match status" value="1"/>
</dbReference>
<comment type="caution">
    <text evidence="3">The sequence shown here is derived from an EMBL/GenBank/DDBJ whole genome shotgun (WGS) entry which is preliminary data.</text>
</comment>
<dbReference type="Proteomes" id="UP000547209">
    <property type="component" value="Unassembled WGS sequence"/>
</dbReference>
<dbReference type="InterPro" id="IPR035439">
    <property type="entry name" value="UPF0145_dom_sf"/>
</dbReference>
<dbReference type="EMBL" id="JACJVP010000001">
    <property type="protein sequence ID" value="MBB6669225.1"/>
    <property type="molecule type" value="Genomic_DNA"/>
</dbReference>
<evidence type="ECO:0000313" key="3">
    <source>
        <dbReference type="EMBL" id="MBB6669225.1"/>
    </source>
</evidence>
<organism evidence="3 4">
    <name type="scientific">Cohnella nanjingensis</name>
    <dbReference type="NCBI Taxonomy" id="1387779"/>
    <lineage>
        <taxon>Bacteria</taxon>
        <taxon>Bacillati</taxon>
        <taxon>Bacillota</taxon>
        <taxon>Bacilli</taxon>
        <taxon>Bacillales</taxon>
        <taxon>Paenibacillaceae</taxon>
        <taxon>Cohnella</taxon>
    </lineage>
</organism>
<dbReference type="InterPro" id="IPR002765">
    <property type="entry name" value="UPF0145_YbjQ-like"/>
</dbReference>
<accession>A0A7X0RN23</accession>
<dbReference type="AlphaFoldDB" id="A0A7X0RN23"/>
<dbReference type="PANTHER" id="PTHR34068">
    <property type="entry name" value="UPF0145 PROTEIN YBJQ"/>
    <property type="match status" value="1"/>
</dbReference>
<dbReference type="PANTHER" id="PTHR34068:SF1">
    <property type="entry name" value="UPF0145 PROTEIN YBJQ"/>
    <property type="match status" value="1"/>
</dbReference>
<evidence type="ECO:0000256" key="1">
    <source>
        <dbReference type="ARBA" id="ARBA00010751"/>
    </source>
</evidence>
<dbReference type="RefSeq" id="WP_185140977.1">
    <property type="nucleotide sequence ID" value="NZ_JACJVP010000001.1"/>
</dbReference>
<evidence type="ECO:0000256" key="2">
    <source>
        <dbReference type="HAMAP-Rule" id="MF_00338"/>
    </source>
</evidence>
<gene>
    <name evidence="3" type="ORF">H7C19_00830</name>
</gene>
<dbReference type="HAMAP" id="MF_00338">
    <property type="entry name" value="UPF0145"/>
    <property type="match status" value="1"/>
</dbReference>
<keyword evidence="4" id="KW-1185">Reference proteome</keyword>
<comment type="similarity">
    <text evidence="1 2">Belongs to the UPF0145 family.</text>
</comment>
<reference evidence="3 4" key="1">
    <citation type="submission" date="2020-08" db="EMBL/GenBank/DDBJ databases">
        <title>Cohnella phylogeny.</title>
        <authorList>
            <person name="Dunlap C."/>
        </authorList>
    </citation>
    <scope>NUCLEOTIDE SEQUENCE [LARGE SCALE GENOMIC DNA]</scope>
    <source>
        <strain evidence="3 4">DSM 28246</strain>
    </source>
</reference>
<dbReference type="Gene3D" id="3.30.110.70">
    <property type="entry name" value="Hypothetical protein apc22750. Chain B"/>
    <property type="match status" value="1"/>
</dbReference>
<sequence length="105" mass="11207">MLVTTTPNVEGYRITRYFGLVNGETIMGANIFRDFLASITDVVGGRAGSYESKLKEARDIAVSEMVSQAQRLGANAVVGVDVDYEVVREGMLMVAVSGTAVTVEA</sequence>
<name>A0A7X0RN23_9BACL</name>
<dbReference type="Pfam" id="PF01906">
    <property type="entry name" value="YbjQ_1"/>
    <property type="match status" value="1"/>
</dbReference>
<proteinExistence type="inferred from homology"/>